<dbReference type="InterPro" id="IPR012765">
    <property type="entry name" value="GGPPase"/>
</dbReference>
<protein>
    <submittedName>
        <fullName evidence="1">Glucosylglycerol 3-phosphatase</fullName>
        <ecNumber evidence="1">3.1.3.69</ecNumber>
    </submittedName>
</protein>
<comment type="caution">
    <text evidence="1">The sequence shown here is derived from an EMBL/GenBank/DDBJ whole genome shotgun (WGS) entry which is preliminary data.</text>
</comment>
<dbReference type="Proteomes" id="UP000472676">
    <property type="component" value="Unassembled WGS sequence"/>
</dbReference>
<evidence type="ECO:0000313" key="2">
    <source>
        <dbReference type="Proteomes" id="UP000472676"/>
    </source>
</evidence>
<keyword evidence="1" id="KW-0378">Hydrolase</keyword>
<keyword evidence="2" id="KW-1185">Reference proteome</keyword>
<dbReference type="AlphaFoldDB" id="A0A6M2BVS9"/>
<evidence type="ECO:0000313" key="1">
    <source>
        <dbReference type="EMBL" id="NGY06365.1"/>
    </source>
</evidence>
<proteinExistence type="predicted"/>
<dbReference type="NCBIfam" id="TIGR02399">
    <property type="entry name" value="salt_tol_Pase"/>
    <property type="match status" value="1"/>
</dbReference>
<accession>A0A6M2BVS9</accession>
<name>A0A6M2BVS9_9GAMM</name>
<dbReference type="EMBL" id="JAAMOW010000009">
    <property type="protein sequence ID" value="NGY06365.1"/>
    <property type="molecule type" value="Genomic_DNA"/>
</dbReference>
<dbReference type="GO" id="GO:0050530">
    <property type="term" value="F:glucosylglycerol 3-phosphatase activity"/>
    <property type="evidence" value="ECO:0007669"/>
    <property type="project" value="UniProtKB-EC"/>
</dbReference>
<gene>
    <name evidence="1" type="primary">stpA</name>
    <name evidence="1" type="ORF">G7Y85_16455</name>
</gene>
<dbReference type="RefSeq" id="WP_166259827.1">
    <property type="nucleotide sequence ID" value="NZ_JAAMOW010000009.1"/>
</dbReference>
<reference evidence="1 2" key="1">
    <citation type="journal article" date="2014" name="Int. J. Syst. Evol. Microbiol.">
        <title>Solimonas terrae sp. nov., isolated from soil.</title>
        <authorList>
            <person name="Kim S.J."/>
            <person name="Moon J.Y."/>
            <person name="Weon H.Y."/>
            <person name="Ahn J.H."/>
            <person name="Chen W.M."/>
            <person name="Kwon S.W."/>
        </authorList>
    </citation>
    <scope>NUCLEOTIDE SEQUENCE [LARGE SCALE GENOMIC DNA]</scope>
    <source>
        <strain evidence="1 2">KIS83-12</strain>
    </source>
</reference>
<sequence length="426" mass="46378">MMLSQSLLSTDHVQLLDTLATSDKLLIIQDLDGVCMALVRDPLTRVIDRAYIEAAHALGTRFQVLTNGEHIGSRGVNAIVAATFETPDQAAGRYLPGLAGGGVQLQDRHGTVTHPGVGDHELVFLRAVPERAARFLATRLCSAPYDLDGAEVATLLQATVLDNLVSPTINLNHLHLRLSDRPSRYRQLQGEVEAFMQQLLADAARDGLGDAFFVHYAPNLGRDERGGERMKPGDADSAGTHDFQFMLKGAVKEVGVLVILNRYYHAQTGRYPLGEHFHARAAPRDHDALLQLAIDHFDPALMPRLVGVGDTVSAQAHVIDGRTQMLRGGSDRGFLTLVQDLGKAFATDNAVLYVDSSRGEVQRPGVDAAQLARRADDPWAAVQDISDEHDPLRLNFVFADGHAQYVEFFLALAARIAGNDRSPDPV</sequence>
<dbReference type="EC" id="3.1.3.69" evidence="1"/>
<dbReference type="Pfam" id="PF09506">
    <property type="entry name" value="Salt_tol_Pase"/>
    <property type="match status" value="1"/>
</dbReference>
<organism evidence="1 2">
    <name type="scientific">Solimonas terrae</name>
    <dbReference type="NCBI Taxonomy" id="1396819"/>
    <lineage>
        <taxon>Bacteria</taxon>
        <taxon>Pseudomonadati</taxon>
        <taxon>Pseudomonadota</taxon>
        <taxon>Gammaproteobacteria</taxon>
        <taxon>Nevskiales</taxon>
        <taxon>Nevskiaceae</taxon>
        <taxon>Solimonas</taxon>
    </lineage>
</organism>